<dbReference type="OrthoDB" id="9801588at2"/>
<dbReference type="Pfam" id="PF05545">
    <property type="entry name" value="FixQ"/>
    <property type="match status" value="1"/>
</dbReference>
<evidence type="ECO:0000256" key="1">
    <source>
        <dbReference type="SAM" id="Phobius"/>
    </source>
</evidence>
<sequence>MNYYDALVWSRIIGILIFFGLFITFVLWSYRPGGKRIYDAAARIPFEDAPAHGAKEI</sequence>
<keyword evidence="1" id="KW-1133">Transmembrane helix</keyword>
<organism evidence="2 3">
    <name type="scientific">Zavarzinia aquatilis</name>
    <dbReference type="NCBI Taxonomy" id="2211142"/>
    <lineage>
        <taxon>Bacteria</taxon>
        <taxon>Pseudomonadati</taxon>
        <taxon>Pseudomonadota</taxon>
        <taxon>Alphaproteobacteria</taxon>
        <taxon>Rhodospirillales</taxon>
        <taxon>Zavarziniaceae</taxon>
        <taxon>Zavarzinia</taxon>
    </lineage>
</organism>
<keyword evidence="1" id="KW-0472">Membrane</keyword>
<evidence type="ECO:0000313" key="3">
    <source>
        <dbReference type="Proteomes" id="UP000245461"/>
    </source>
</evidence>
<dbReference type="EMBL" id="QGLE01000004">
    <property type="protein sequence ID" value="PWR24250.1"/>
    <property type="molecule type" value="Genomic_DNA"/>
</dbReference>
<name>A0A317EDP0_9PROT</name>
<feature type="transmembrane region" description="Helical" evidence="1">
    <location>
        <begin position="6"/>
        <end position="28"/>
    </location>
</feature>
<gene>
    <name evidence="2" type="ORF">DKG74_09030</name>
</gene>
<evidence type="ECO:0000313" key="2">
    <source>
        <dbReference type="EMBL" id="PWR24250.1"/>
    </source>
</evidence>
<proteinExistence type="predicted"/>
<dbReference type="InterPro" id="IPR008621">
    <property type="entry name" value="Cbb3-typ_cyt_oxidase_comp"/>
</dbReference>
<dbReference type="Proteomes" id="UP000245461">
    <property type="component" value="Unassembled WGS sequence"/>
</dbReference>
<comment type="caution">
    <text evidence="2">The sequence shown here is derived from an EMBL/GenBank/DDBJ whole genome shotgun (WGS) entry which is preliminary data.</text>
</comment>
<keyword evidence="1" id="KW-0812">Transmembrane</keyword>
<dbReference type="AlphaFoldDB" id="A0A317EDP0"/>
<keyword evidence="3" id="KW-1185">Reference proteome</keyword>
<protein>
    <submittedName>
        <fullName evidence="2">CcoQ/FixQ family Cbb3-type cytochrome c oxidase assembly chaperone</fullName>
    </submittedName>
</protein>
<reference evidence="2 3" key="1">
    <citation type="submission" date="2018-05" db="EMBL/GenBank/DDBJ databases">
        <title>Zavarzinia sp. HR-AS.</title>
        <authorList>
            <person name="Lee Y."/>
            <person name="Jeon C.O."/>
        </authorList>
    </citation>
    <scope>NUCLEOTIDE SEQUENCE [LARGE SCALE GENOMIC DNA]</scope>
    <source>
        <strain evidence="2 3">HR-AS</strain>
    </source>
</reference>
<accession>A0A317EDP0</accession>
<dbReference type="RefSeq" id="WP_109904892.1">
    <property type="nucleotide sequence ID" value="NZ_QGLE01000004.1"/>
</dbReference>